<dbReference type="InterPro" id="IPR023614">
    <property type="entry name" value="Porin_dom_sf"/>
</dbReference>
<dbReference type="AlphaFoldDB" id="A0A7C4CBB1"/>
<protein>
    <recommendedName>
        <fullName evidence="3">Porin</fullName>
    </recommendedName>
</protein>
<dbReference type="Gene3D" id="2.40.160.10">
    <property type="entry name" value="Porin"/>
    <property type="match status" value="1"/>
</dbReference>
<gene>
    <name evidence="2" type="ORF">ENS41_05770</name>
</gene>
<feature type="chain" id="PRO_5028309071" description="Porin" evidence="1">
    <location>
        <begin position="22"/>
        <end position="397"/>
    </location>
</feature>
<evidence type="ECO:0008006" key="3">
    <source>
        <dbReference type="Google" id="ProtNLM"/>
    </source>
</evidence>
<accession>A0A7C4CBB1</accession>
<comment type="caution">
    <text evidence="2">The sequence shown here is derived from an EMBL/GenBank/DDBJ whole genome shotgun (WGS) entry which is preliminary data.</text>
</comment>
<dbReference type="EMBL" id="DSUT01000120">
    <property type="protein sequence ID" value="HGK28446.1"/>
    <property type="molecule type" value="Genomic_DNA"/>
</dbReference>
<reference evidence="2" key="1">
    <citation type="journal article" date="2020" name="mSystems">
        <title>Genome- and Community-Level Interaction Insights into Carbon Utilization and Element Cycling Functions of Hydrothermarchaeota in Hydrothermal Sediment.</title>
        <authorList>
            <person name="Zhou Z."/>
            <person name="Liu Y."/>
            <person name="Xu W."/>
            <person name="Pan J."/>
            <person name="Luo Z.H."/>
            <person name="Li M."/>
        </authorList>
    </citation>
    <scope>NUCLEOTIDE SEQUENCE [LARGE SCALE GENOMIC DNA]</scope>
    <source>
        <strain evidence="2">SpSt-488</strain>
    </source>
</reference>
<dbReference type="SUPFAM" id="SSF56935">
    <property type="entry name" value="Porins"/>
    <property type="match status" value="1"/>
</dbReference>
<sequence>MHRLKVLFAAAATLFVTSVFAQEPGETQFEHNGWFRYTNQSNSFKVTDPSVSRFALERGYVRLAHRWTNQLFTKFTLDFHSSDKYTEGATVRLKEAYADLAIPFLKDFNFTAGLQKHYFGLIYSWDYTHPDKTLADDRGVCASADYGLTVNGFLPGGFGEVQLGVYNGEGYKYAGKFVNVSPELLANLRLTPFAGLQFGASVFTNAKDNSPYKNDATGGRRSSDNKLRLMPDTANTERLAFAPMLRLAFGPVSLTGEYISYSFTRKFSQYKLIYDSANVLIDSTKEEKSRDYAQSGFDLMPLVTLAGRKVEVYGRYSMWERKEQSGDSMPVNLGASFTRFGGGVNYHFVRREKGKPGMGFQLAWIREKSRKEGAEPKDTFMAQFRFEWDALLKPPAL</sequence>
<proteinExistence type="predicted"/>
<evidence type="ECO:0000256" key="1">
    <source>
        <dbReference type="SAM" id="SignalP"/>
    </source>
</evidence>
<organism evidence="2">
    <name type="scientific">candidate division WOR-3 bacterium</name>
    <dbReference type="NCBI Taxonomy" id="2052148"/>
    <lineage>
        <taxon>Bacteria</taxon>
        <taxon>Bacteria division WOR-3</taxon>
    </lineage>
</organism>
<feature type="signal peptide" evidence="1">
    <location>
        <begin position="1"/>
        <end position="21"/>
    </location>
</feature>
<name>A0A7C4CBB1_UNCW3</name>
<evidence type="ECO:0000313" key="2">
    <source>
        <dbReference type="EMBL" id="HGK28446.1"/>
    </source>
</evidence>
<keyword evidence="1" id="KW-0732">Signal</keyword>